<proteinExistence type="inferred from homology"/>
<evidence type="ECO:0000313" key="6">
    <source>
        <dbReference type="EMBL" id="MBP2078832.1"/>
    </source>
</evidence>
<dbReference type="AlphaFoldDB" id="A0A9X0YUY7"/>
<dbReference type="PRINTS" id="PR00039">
    <property type="entry name" value="HTHLYSR"/>
</dbReference>
<dbReference type="OrthoDB" id="63123at2"/>
<keyword evidence="4" id="KW-0804">Transcription</keyword>
<dbReference type="PROSITE" id="PS50931">
    <property type="entry name" value="HTH_LYSR"/>
    <property type="match status" value="1"/>
</dbReference>
<dbReference type="SUPFAM" id="SSF53850">
    <property type="entry name" value="Periplasmic binding protein-like II"/>
    <property type="match status" value="1"/>
</dbReference>
<keyword evidence="7" id="KW-1185">Reference proteome</keyword>
<name>A0A9X0YUY7_9BACI</name>
<sequence>MATITQLQIFSKVIQIGNFTKAGQALNMTQPAVSQAVASLEAELGVSLLIRDKSKGLILTDIGEKILLQIRTIENSLKIIDQEVTAEKGLETGTIKVAGFPDVSARFLPKVIQAVQQKYPNITIELFEGSIEEVFNWITSREVDIGFIYSPHNSLDIIPLVEDKYMAVFPPEHHLLEKSFITLSDLSSESLIVGKWGNPKAIEQLFIDKGLPYHQKYTVSNLNTMLGMIQESLGLSILPELAIKDTEMWKFARPILTDYRRNIALAAISLQQVSRATKLFIDIVKEQVN</sequence>
<dbReference type="PANTHER" id="PTHR30419:SF24">
    <property type="entry name" value="HTH-TYPE TRANSCRIPTIONAL REGULATOR CZCR"/>
    <property type="match status" value="1"/>
</dbReference>
<evidence type="ECO:0000256" key="4">
    <source>
        <dbReference type="ARBA" id="ARBA00023163"/>
    </source>
</evidence>
<dbReference type="PANTHER" id="PTHR30419">
    <property type="entry name" value="HTH-TYPE TRANSCRIPTIONAL REGULATOR YBHD"/>
    <property type="match status" value="1"/>
</dbReference>
<dbReference type="GO" id="GO:0003677">
    <property type="term" value="F:DNA binding"/>
    <property type="evidence" value="ECO:0007669"/>
    <property type="project" value="UniProtKB-KW"/>
</dbReference>
<dbReference type="InterPro" id="IPR005119">
    <property type="entry name" value="LysR_subst-bd"/>
</dbReference>
<dbReference type="InterPro" id="IPR036388">
    <property type="entry name" value="WH-like_DNA-bd_sf"/>
</dbReference>
<comment type="caution">
    <text evidence="6">The sequence shown here is derived from an EMBL/GenBank/DDBJ whole genome shotgun (WGS) entry which is preliminary data.</text>
</comment>
<evidence type="ECO:0000259" key="5">
    <source>
        <dbReference type="PROSITE" id="PS50931"/>
    </source>
</evidence>
<dbReference type="CDD" id="cd05466">
    <property type="entry name" value="PBP2_LTTR_substrate"/>
    <property type="match status" value="1"/>
</dbReference>
<dbReference type="InterPro" id="IPR000847">
    <property type="entry name" value="LysR_HTH_N"/>
</dbReference>
<protein>
    <submittedName>
        <fullName evidence="6">DNA-binding transcriptional LysR family regulator</fullName>
    </submittedName>
</protein>
<evidence type="ECO:0000256" key="2">
    <source>
        <dbReference type="ARBA" id="ARBA00023015"/>
    </source>
</evidence>
<dbReference type="Pfam" id="PF03466">
    <property type="entry name" value="LysR_substrate"/>
    <property type="match status" value="1"/>
</dbReference>
<keyword evidence="3 6" id="KW-0238">DNA-binding</keyword>
<dbReference type="SUPFAM" id="SSF46785">
    <property type="entry name" value="Winged helix' DNA-binding domain"/>
    <property type="match status" value="1"/>
</dbReference>
<comment type="similarity">
    <text evidence="1">Belongs to the LysR transcriptional regulatory family.</text>
</comment>
<dbReference type="Gene3D" id="1.10.10.10">
    <property type="entry name" value="Winged helix-like DNA-binding domain superfamily/Winged helix DNA-binding domain"/>
    <property type="match status" value="1"/>
</dbReference>
<dbReference type="InterPro" id="IPR036390">
    <property type="entry name" value="WH_DNA-bd_sf"/>
</dbReference>
<evidence type="ECO:0000313" key="7">
    <source>
        <dbReference type="Proteomes" id="UP001138793"/>
    </source>
</evidence>
<dbReference type="Proteomes" id="UP001138793">
    <property type="component" value="Unassembled WGS sequence"/>
</dbReference>
<dbReference type="Pfam" id="PF00126">
    <property type="entry name" value="HTH_1"/>
    <property type="match status" value="1"/>
</dbReference>
<evidence type="ECO:0000256" key="1">
    <source>
        <dbReference type="ARBA" id="ARBA00009437"/>
    </source>
</evidence>
<dbReference type="RefSeq" id="WP_149473420.1">
    <property type="nucleotide sequence ID" value="NZ_JAGGMB010000011.1"/>
</dbReference>
<dbReference type="GO" id="GO:0003700">
    <property type="term" value="F:DNA-binding transcription factor activity"/>
    <property type="evidence" value="ECO:0007669"/>
    <property type="project" value="InterPro"/>
</dbReference>
<keyword evidence="2" id="KW-0805">Transcription regulation</keyword>
<accession>A0A9X0YUY7</accession>
<gene>
    <name evidence="6" type="ORF">J2Z64_003101</name>
</gene>
<dbReference type="InterPro" id="IPR050950">
    <property type="entry name" value="HTH-type_LysR_regulators"/>
</dbReference>
<dbReference type="FunFam" id="1.10.10.10:FF:000001">
    <property type="entry name" value="LysR family transcriptional regulator"/>
    <property type="match status" value="1"/>
</dbReference>
<organism evidence="6 7">
    <name type="scientific">Oceanobacillus polygoni</name>
    <dbReference type="NCBI Taxonomy" id="1235259"/>
    <lineage>
        <taxon>Bacteria</taxon>
        <taxon>Bacillati</taxon>
        <taxon>Bacillota</taxon>
        <taxon>Bacilli</taxon>
        <taxon>Bacillales</taxon>
        <taxon>Bacillaceae</taxon>
        <taxon>Oceanobacillus</taxon>
    </lineage>
</organism>
<dbReference type="GO" id="GO:0005829">
    <property type="term" value="C:cytosol"/>
    <property type="evidence" value="ECO:0007669"/>
    <property type="project" value="TreeGrafter"/>
</dbReference>
<dbReference type="EMBL" id="JAGGMB010000011">
    <property type="protein sequence ID" value="MBP2078832.1"/>
    <property type="molecule type" value="Genomic_DNA"/>
</dbReference>
<reference evidence="6" key="1">
    <citation type="submission" date="2021-03" db="EMBL/GenBank/DDBJ databases">
        <title>Genomic Encyclopedia of Type Strains, Phase IV (KMG-IV): sequencing the most valuable type-strain genomes for metagenomic binning, comparative biology and taxonomic classification.</title>
        <authorList>
            <person name="Goeker M."/>
        </authorList>
    </citation>
    <scope>NUCLEOTIDE SEQUENCE</scope>
    <source>
        <strain evidence="6">DSM 107338</strain>
    </source>
</reference>
<feature type="domain" description="HTH lysR-type" evidence="5">
    <location>
        <begin position="1"/>
        <end position="60"/>
    </location>
</feature>
<dbReference type="Gene3D" id="3.40.190.290">
    <property type="match status" value="1"/>
</dbReference>
<evidence type="ECO:0000256" key="3">
    <source>
        <dbReference type="ARBA" id="ARBA00023125"/>
    </source>
</evidence>